<protein>
    <submittedName>
        <fullName evidence="2">Barbed-end actin filament uncapping</fullName>
    </submittedName>
</protein>
<comment type="caution">
    <text evidence="2">The sequence shown here is derived from an EMBL/GenBank/DDBJ whole genome shotgun (WGS) entry which is preliminary data.</text>
</comment>
<proteinExistence type="predicted"/>
<dbReference type="PROSITE" id="PS51450">
    <property type="entry name" value="LRR"/>
    <property type="match status" value="1"/>
</dbReference>
<reference evidence="2 3" key="1">
    <citation type="submission" date="2024-04" db="EMBL/GenBank/DDBJ databases">
        <title>Tritrichomonas musculus Genome.</title>
        <authorList>
            <person name="Alves-Ferreira E."/>
            <person name="Grigg M."/>
            <person name="Lorenzi H."/>
            <person name="Galac M."/>
        </authorList>
    </citation>
    <scope>NUCLEOTIDE SEQUENCE [LARGE SCALE GENOMIC DNA]</scope>
    <source>
        <strain evidence="2 3">EAF2021</strain>
    </source>
</reference>
<feature type="compositionally biased region" description="Basic residues" evidence="1">
    <location>
        <begin position="837"/>
        <end position="846"/>
    </location>
</feature>
<dbReference type="Gene3D" id="3.80.10.10">
    <property type="entry name" value="Ribonuclease Inhibitor"/>
    <property type="match status" value="1"/>
</dbReference>
<evidence type="ECO:0000313" key="3">
    <source>
        <dbReference type="Proteomes" id="UP001470230"/>
    </source>
</evidence>
<dbReference type="InterPro" id="IPR051279">
    <property type="entry name" value="PP1-Reg/Actin-Interact_Protein"/>
</dbReference>
<name>A0ABR2KSB1_9EUKA</name>
<dbReference type="PANTHER" id="PTHR24112">
    <property type="entry name" value="LEUCINE-RICH REPEAT, ISOFORM F-RELATED"/>
    <property type="match status" value="1"/>
</dbReference>
<organism evidence="2 3">
    <name type="scientific">Tritrichomonas musculus</name>
    <dbReference type="NCBI Taxonomy" id="1915356"/>
    <lineage>
        <taxon>Eukaryota</taxon>
        <taxon>Metamonada</taxon>
        <taxon>Parabasalia</taxon>
        <taxon>Tritrichomonadida</taxon>
        <taxon>Tritrichomonadidae</taxon>
        <taxon>Tritrichomonas</taxon>
    </lineage>
</organism>
<gene>
    <name evidence="2" type="ORF">M9Y10_022335</name>
</gene>
<evidence type="ECO:0000313" key="2">
    <source>
        <dbReference type="EMBL" id="KAK8893906.1"/>
    </source>
</evidence>
<dbReference type="InterPro" id="IPR001611">
    <property type="entry name" value="Leu-rich_rpt"/>
</dbReference>
<dbReference type="InterPro" id="IPR032675">
    <property type="entry name" value="LRR_dom_sf"/>
</dbReference>
<accession>A0ABR2KSB1</accession>
<feature type="compositionally biased region" description="Basic and acidic residues" evidence="1">
    <location>
        <begin position="821"/>
        <end position="836"/>
    </location>
</feature>
<dbReference type="EMBL" id="JAPFFF010000003">
    <property type="protein sequence ID" value="KAK8893906.1"/>
    <property type="molecule type" value="Genomic_DNA"/>
</dbReference>
<dbReference type="PANTHER" id="PTHR24112:SF66">
    <property type="entry name" value="LEUCINE-RICH REPEAT, ISOFORM F"/>
    <property type="match status" value="1"/>
</dbReference>
<feature type="region of interest" description="Disordered" evidence="1">
    <location>
        <begin position="813"/>
        <end position="856"/>
    </location>
</feature>
<keyword evidence="3" id="KW-1185">Reference proteome</keyword>
<dbReference type="Proteomes" id="UP001470230">
    <property type="component" value="Unassembled WGS sequence"/>
</dbReference>
<sequence>MSASESIFILNTKEKKAFRRLIRHKKRGYRYAIKCEINFDNVATYANSILAYAEHFVYFIIRKKYRMIIKQKLHIFDISSFYVNDHDSIEIHFSYHIILISSSGIDKFAHILYRIISYTTKPFENRLIFNTYNSNCYPIFNPNTSITQQIQMCYDGYCAYLNHPYYHDLVLFIHQLITTENVILDLSLLPCHILTSSKLDKNFSLAPFFSSLINFKYFAGITCQNGYMPDILRLISPLIRTTKTIRFLTLINLGITYGAKELARAIKRNPNLDLVSIDLSSNQITDLKYFTKSLRYLKKPLYSLNLSNCKLSKTATENLCISLMLNPNLQHLKHFEITGAEMTSKAMVVFSNYFHRASVSLYRIHLGKVSDRLINFLNEINSIQCDNPVLESFSLCGIDLSSIGIEQLNIFIRGTKTLKELDLSSTKLSTHDISKIIHSIGQNGEITSFALHLNDLNLNKENLEDVLLAFDERNIRKWMTLSFENNGLNCLDFQRLLQVLSRMSNLITLNIGLNFSEKTNMIESYLPNVLSLTKLERLSIRGSEKCFLTHKKIDPFVKTLSLLSNRALRLNIKDNKLGSKGYRDMKNLIVAKKLIELQIDGNNPDSLSDIFNLCEVARESLDMNLMNFPSRDAMRLISKLPRNYYKGALYDLESKRRLMMQKLQFKLSRHGIHSTWTLNGIPEIEEIVDHQTKIFHSFLERCNTSHHSLCCQTLGIPFPFHDSNLVFDDFIDKRIKITDPEVTNIFKIYNAFYDFVEEKVPENKGVLYSYLSFKNSEYCENTFNILSDIEYSSRSRKLNVKLFSFDEEEQKGSLDYSNSKTKSDENQNNADNEHRDYHHHHRHNERAHKFNTNPRPILSNESKLFWDSNEDSIDHFS</sequence>
<evidence type="ECO:0000256" key="1">
    <source>
        <dbReference type="SAM" id="MobiDB-lite"/>
    </source>
</evidence>
<dbReference type="SUPFAM" id="SSF52047">
    <property type="entry name" value="RNI-like"/>
    <property type="match status" value="1"/>
</dbReference>